<feature type="domain" description="TOG" evidence="10">
    <location>
        <begin position="279"/>
        <end position="513"/>
    </location>
</feature>
<dbReference type="InParanoid" id="F2U5Q6"/>
<comment type="similarity">
    <text evidence="8">Belongs to the TOG/XMAP215 family.</text>
</comment>
<dbReference type="InterPro" id="IPR016024">
    <property type="entry name" value="ARM-type_fold"/>
</dbReference>
<feature type="compositionally biased region" description="Basic and acidic residues" evidence="9">
    <location>
        <begin position="909"/>
        <end position="920"/>
    </location>
</feature>
<reference evidence="11" key="1">
    <citation type="submission" date="2009-08" db="EMBL/GenBank/DDBJ databases">
        <title>Annotation of Salpingoeca rosetta.</title>
        <authorList>
            <consortium name="The Broad Institute Genome Sequencing Platform"/>
            <person name="Russ C."/>
            <person name="Cuomo C."/>
            <person name="Burger G."/>
            <person name="Gray M.W."/>
            <person name="Holland P.W.H."/>
            <person name="King N."/>
            <person name="Lang F.B.F."/>
            <person name="Roger A.J."/>
            <person name="Ruiz-Trillo I."/>
            <person name="Young S.K."/>
            <person name="Zeng Q."/>
            <person name="Gargeya S."/>
            <person name="Alvarado L."/>
            <person name="Berlin A."/>
            <person name="Chapman S.B."/>
            <person name="Chen Z."/>
            <person name="Freedman E."/>
            <person name="Gellesch M."/>
            <person name="Goldberg J."/>
            <person name="Griggs A."/>
            <person name="Gujja S."/>
            <person name="Heilman E."/>
            <person name="Heiman D."/>
            <person name="Howarth C."/>
            <person name="Mehta T."/>
            <person name="Neiman D."/>
            <person name="Pearson M."/>
            <person name="Roberts A."/>
            <person name="Saif S."/>
            <person name="Shea T."/>
            <person name="Shenoy N."/>
            <person name="Sisk P."/>
            <person name="Stolte C."/>
            <person name="Sykes S."/>
            <person name="White J."/>
            <person name="Yandava C."/>
            <person name="Haas B."/>
            <person name="Nusbaum C."/>
            <person name="Birren B."/>
        </authorList>
    </citation>
    <scope>NUCLEOTIDE SEQUENCE [LARGE SCALE GENOMIC DNA]</scope>
    <source>
        <strain evidence="11">ATCC 50818</strain>
    </source>
</reference>
<evidence type="ECO:0000259" key="10">
    <source>
        <dbReference type="SMART" id="SM01349"/>
    </source>
</evidence>
<keyword evidence="6" id="KW-0206">Cytoskeleton</keyword>
<feature type="region of interest" description="Disordered" evidence="9">
    <location>
        <begin position="1492"/>
        <end position="1546"/>
    </location>
</feature>
<dbReference type="InterPro" id="IPR034085">
    <property type="entry name" value="TOG"/>
</dbReference>
<evidence type="ECO:0000256" key="5">
    <source>
        <dbReference type="ARBA" id="ARBA00022776"/>
    </source>
</evidence>
<feature type="region of interest" description="Disordered" evidence="9">
    <location>
        <begin position="506"/>
        <end position="610"/>
    </location>
</feature>
<feature type="compositionally biased region" description="Low complexity" evidence="9">
    <location>
        <begin position="585"/>
        <end position="598"/>
    </location>
</feature>
<feature type="compositionally biased region" description="Low complexity" evidence="9">
    <location>
        <begin position="506"/>
        <end position="542"/>
    </location>
</feature>
<keyword evidence="5" id="KW-0498">Mitosis</keyword>
<dbReference type="GO" id="GO:0007051">
    <property type="term" value="P:spindle organization"/>
    <property type="evidence" value="ECO:0007669"/>
    <property type="project" value="InterPro"/>
</dbReference>
<keyword evidence="2" id="KW-0963">Cytoplasm</keyword>
<proteinExistence type="inferred from homology"/>
<feature type="compositionally biased region" description="Acidic residues" evidence="9">
    <location>
        <begin position="260"/>
        <end position="274"/>
    </location>
</feature>
<feature type="region of interest" description="Disordered" evidence="9">
    <location>
        <begin position="840"/>
        <end position="922"/>
    </location>
</feature>
<dbReference type="GO" id="GO:0061863">
    <property type="term" value="F:microtubule plus end polymerase"/>
    <property type="evidence" value="ECO:0007669"/>
    <property type="project" value="InterPro"/>
</dbReference>
<evidence type="ECO:0000313" key="12">
    <source>
        <dbReference type="Proteomes" id="UP000007799"/>
    </source>
</evidence>
<feature type="compositionally biased region" description="Low complexity" evidence="9">
    <location>
        <begin position="1205"/>
        <end position="1222"/>
    </location>
</feature>
<name>F2U5Q6_SALR5</name>
<dbReference type="SMART" id="SM01349">
    <property type="entry name" value="TOG"/>
    <property type="match status" value="5"/>
</dbReference>
<dbReference type="PANTHER" id="PTHR12609">
    <property type="entry name" value="MICROTUBULE ASSOCIATED PROTEIN XMAP215"/>
    <property type="match status" value="1"/>
</dbReference>
<feature type="region of interest" description="Disordered" evidence="9">
    <location>
        <begin position="1142"/>
        <end position="1243"/>
    </location>
</feature>
<evidence type="ECO:0000256" key="9">
    <source>
        <dbReference type="SAM" id="MobiDB-lite"/>
    </source>
</evidence>
<dbReference type="KEGG" id="sre:PTSG_03479"/>
<keyword evidence="7" id="KW-0131">Cell cycle</keyword>
<feature type="region of interest" description="Disordered" evidence="9">
    <location>
        <begin position="1917"/>
        <end position="2050"/>
    </location>
</feature>
<gene>
    <name evidence="11" type="ORF">PTSG_03479</name>
</gene>
<feature type="compositionally biased region" description="Low complexity" evidence="9">
    <location>
        <begin position="1996"/>
        <end position="2005"/>
    </location>
</feature>
<dbReference type="GO" id="GO:0030951">
    <property type="term" value="P:establishment or maintenance of microtubule cytoskeleton polarity"/>
    <property type="evidence" value="ECO:0007669"/>
    <property type="project" value="InterPro"/>
</dbReference>
<dbReference type="GO" id="GO:0046785">
    <property type="term" value="P:microtubule polymerization"/>
    <property type="evidence" value="ECO:0007669"/>
    <property type="project" value="InterPro"/>
</dbReference>
<feature type="compositionally biased region" description="Low complexity" evidence="9">
    <location>
        <begin position="1522"/>
        <end position="1532"/>
    </location>
</feature>
<keyword evidence="4" id="KW-0677">Repeat</keyword>
<feature type="compositionally biased region" description="Basic residues" evidence="9">
    <location>
        <begin position="226"/>
        <end position="235"/>
    </location>
</feature>
<dbReference type="InterPro" id="IPR045110">
    <property type="entry name" value="XMAP215"/>
</dbReference>
<sequence length="2259" mass="242291">MAAETDFSALSLQDRLTHKVWKARLSAYEELVKQLQSSCDEDALAEWKQYVSQAVADPNVPAQLQGLEFALVWLENAPKRLVPVSDIAQAIVAKGLNASKTQTKEKVQELCLLLIEVGEQPEAVIEALAGACSAKQPKVVATAASLLTSCLEAFGAKVINPKLFLKKTVGVLGHTNKMAREEGKNLVTEMHRWLGDAIKPSLSDIKPVMMKELEDEWAKQEGVKPKPTRRLRSAAKKAAAAAQQQGDAADGSDANINNDDNGDGDDDDDDDEEEVDAYELADAVNALSKIPKSFESDLKESKWSIRRDALQSALTALSAVKLADGDYGDLVRLFIRVVANDSNVINVALATDCIGAIASGLRDRFSPYAPLVFESMLDKFKEKKLNVVTALHKAVPAVLAQMPTDKAVETLVASIKQKNPLQMQHTAKVVSESLSRLSKKPLGKSHVSSLAAALVACLTAREPAVRESAATALSALIAHSGEKFVRPQLADVDKKKADKIIANASSVGASPSSSSTSTAPWSSKAAGTKKAAAKKSSSAGASNGRPKASRASSASSSSSSSVAASKAGRPKRTKAAGVKKSTARKSVAASKKGSSGSKKVADSVEPVSFPEMSPDAAEAAVQALVSGGAIELMKSSAWKEKLEGATALKAALDKEDSVDASTAMAIFAFAETRTRQWKETNFQVMGAYIEALSAAASKASPSCPDRAVDMIVPPLVDKLADVKLRAPASDALLVMCEQLGPNFVVLRMCSHASSHRSPKVHTETCNTIASILNAFGMQLSAKAVVTFARKMLASTNAGVRTAAIDMLGTLRIFVGPSLISLFQDEKPALLQLITEKFDKVSGEKAPAASRHVRGAKKSSSSSNAGDDDDDDDNDDDDGAGADDNDNDDAGAEEDEDDEDDDAQEPDDDVLPREKLSDHVPADVITSIGDKSWKVRNEGLQQLGDILKRHQRLTPDLGDVLIALKARLSDSNKNLIIITLHHLTAIGAAMGAKGCRQNLNHILPEVLQNLADNKDAVRTAVTDVLTTWRKYAGIGPFFEGDAVASCLASGKPNAQAGILTWMSEQLSAIKNPKKLPPLKTIVKPVMQCLQHRNPAVRKAAQGIVPEVARSIGIDRMRKLAGTLPSSAKDVVVGMLDAMPAGSDSTAAAGGNGKKAGGKKSKAAAAPKAKKQAGSDASSDDDSSATAKPTKAKRGASKPDASKGKKTSSSSVASTAAAAGASSTLPLGADPKKQQRIRDDKAHKSLKWNFTTPREEYVQQLQNQLKPIVSKELLTQLFSDDFKDHCKAIDVLHKAVSKRGSTPAPQAEEAVASLDLLLMWVTLRFFETNPRTQLKAMTFLKNLFETVVDQGYSMSDYEAASFVPYLIQKLGDKMENIREDTHAVLRTLPQVYTGNRLFSYLLDGLKSKNARQRTGCLVAMNHMLSKSGMTVLEQIGAPKALKTVTKQVADRDHSVRSAALDFLVTAHNIQGDGIYKLMGSVPDKSMSLITERVKRMAKSRGGSSASVTANAKGVDAGSGRPKSSKSSVAAASSSNDTTRSASAASLKPSVAQEFSLDLDSLNLPAATEMKMPELAPTEIDEAAPATYPQQQQQQPQQQPQQQQHASSANASMVAMHQPPAQQPVITPAATLPQQPTVTLEDIIDHISSTDMRQAVHALKMAEDLVKDKDINMLSSVGSLVTACTLQLRLVFTVHAVRAQEVSSPGKRPEAVRLCKHVLSCIMHVYEGRAFARSVPDHVQQQLLVELVSRLLDEKIEQWQDGAHISRALNMILLRILENSRRDVTFAVLIRVLNDACAEKMVVPHRFTELIMKCLWKLTKTLAEHLSEINVAQLLREIHEFLVAHPPVEWKKRSNDMPLRTMKTILNSLVKALGSSVMTHLSLIGQSPLDTAVGSYVLLMLKRDGHTDEQLKALLPTTSEIRQHQQQHQQQQQQDEEEGVSSSFVVSPSERVNTTVDATATGVSPNITVDAPTSASSSGLPKPSSSLRASTGIPAAKPSAVSSLSARLARAKSKMASRDSTSVASSHAGEADDEGAHGLGSLRSGSHLGVDPRHTLRDRFDSVAEFVAMEAQTQARRTDSTAALSRQQTAAPTIADDEARERIHAILARVTAKDTTRQGLRELKEFKEQHPEVDVMSHCQHLSSYMQSYIQRRLDEVDVTSSVVSSSVGAPASTAVSYWERLRALQSQVSSGGDGDTSAMDVSTSIARAPVQQEFNLPEVAPVDTRMPLQRKDNEQQDGTQQKSLASLKARLAKLKQGQASH</sequence>
<dbReference type="FunFam" id="1.25.10.10:FF:000019">
    <property type="entry name" value="Cytoskeleton-associated protein 5"/>
    <property type="match status" value="1"/>
</dbReference>
<evidence type="ECO:0000313" key="11">
    <source>
        <dbReference type="EMBL" id="EGD82847.1"/>
    </source>
</evidence>
<accession>F2U5Q6</accession>
<feature type="domain" description="TOG" evidence="10">
    <location>
        <begin position="908"/>
        <end position="1143"/>
    </location>
</feature>
<feature type="region of interest" description="Disordered" evidence="9">
    <location>
        <begin position="217"/>
        <end position="274"/>
    </location>
</feature>
<feature type="compositionally biased region" description="Low complexity" evidence="9">
    <location>
        <begin position="236"/>
        <end position="259"/>
    </location>
</feature>
<feature type="compositionally biased region" description="Low complexity" evidence="9">
    <location>
        <begin position="2036"/>
        <end position="2046"/>
    </location>
</feature>
<dbReference type="STRING" id="946362.F2U5Q6"/>
<comment type="subcellular location">
    <subcellularLocation>
        <location evidence="1">Cytoplasm</location>
        <location evidence="1">Cytoskeleton</location>
        <location evidence="1">Microtubule organizing center</location>
        <location evidence="1">Centrosome</location>
    </subcellularLocation>
</comment>
<protein>
    <recommendedName>
        <fullName evidence="10">TOG domain-containing protein</fullName>
    </recommendedName>
</protein>
<feature type="compositionally biased region" description="Low complexity" evidence="9">
    <location>
        <begin position="1937"/>
        <end position="1949"/>
    </location>
</feature>
<feature type="compositionally biased region" description="Low complexity" evidence="9">
    <location>
        <begin position="1161"/>
        <end position="1175"/>
    </location>
</feature>
<feature type="compositionally biased region" description="Basic and acidic residues" evidence="9">
    <location>
        <begin position="1228"/>
        <end position="1241"/>
    </location>
</feature>
<evidence type="ECO:0000256" key="2">
    <source>
        <dbReference type="ARBA" id="ARBA00022490"/>
    </source>
</evidence>
<dbReference type="Pfam" id="PF21040">
    <property type="entry name" value="CEP104-like_TOG"/>
    <property type="match status" value="1"/>
</dbReference>
<feature type="compositionally biased region" description="Acidic residues" evidence="9">
    <location>
        <begin position="865"/>
        <end position="908"/>
    </location>
</feature>
<dbReference type="Pfam" id="PF21041">
    <property type="entry name" value="XMAP215_CLASP_TOG"/>
    <property type="match status" value="3"/>
</dbReference>
<keyword evidence="12" id="KW-1185">Reference proteome</keyword>
<dbReference type="eggNOG" id="KOG1820">
    <property type="taxonomic scope" value="Eukaryota"/>
</dbReference>
<dbReference type="InterPro" id="IPR011989">
    <property type="entry name" value="ARM-like"/>
</dbReference>
<dbReference type="SUPFAM" id="SSF48371">
    <property type="entry name" value="ARM repeat"/>
    <property type="match status" value="2"/>
</dbReference>
<feature type="region of interest" description="Disordered" evidence="9">
    <location>
        <begin position="1582"/>
        <end position="1616"/>
    </location>
</feature>
<dbReference type="GO" id="GO:0051010">
    <property type="term" value="F:microtubule plus-end binding"/>
    <property type="evidence" value="ECO:0007669"/>
    <property type="project" value="InterPro"/>
</dbReference>
<dbReference type="Gene3D" id="1.25.10.10">
    <property type="entry name" value="Leucine-rich Repeat Variant"/>
    <property type="match status" value="5"/>
</dbReference>
<evidence type="ECO:0000256" key="7">
    <source>
        <dbReference type="ARBA" id="ARBA00023306"/>
    </source>
</evidence>
<feature type="domain" description="TOG" evidence="10">
    <location>
        <begin position="1253"/>
        <end position="1500"/>
    </location>
</feature>
<dbReference type="GeneID" id="16075786"/>
<feature type="region of interest" description="Disordered" evidence="9">
    <location>
        <begin position="2217"/>
        <end position="2259"/>
    </location>
</feature>
<feature type="compositionally biased region" description="Low complexity" evidence="9">
    <location>
        <begin position="1971"/>
        <end position="1984"/>
    </location>
</feature>
<dbReference type="OrthoDB" id="5981756at2759"/>
<feature type="compositionally biased region" description="Low complexity" evidence="9">
    <location>
        <begin position="1586"/>
        <end position="1601"/>
    </location>
</feature>
<dbReference type="InterPro" id="IPR048491">
    <property type="entry name" value="XMAP215_CLASP_TOG"/>
</dbReference>
<dbReference type="FunCoup" id="F2U5Q6">
    <property type="interactions" value="1514"/>
</dbReference>
<feature type="compositionally biased region" description="Polar residues" evidence="9">
    <location>
        <begin position="1950"/>
        <end position="1970"/>
    </location>
</feature>
<dbReference type="RefSeq" id="XP_004995211.1">
    <property type="nucleotide sequence ID" value="XM_004995154.1"/>
</dbReference>
<feature type="compositionally biased region" description="Low complexity" evidence="9">
    <location>
        <begin position="549"/>
        <end position="567"/>
    </location>
</feature>
<organism evidence="12">
    <name type="scientific">Salpingoeca rosetta (strain ATCC 50818 / BSB-021)</name>
    <dbReference type="NCBI Taxonomy" id="946362"/>
    <lineage>
        <taxon>Eukaryota</taxon>
        <taxon>Choanoflagellata</taxon>
        <taxon>Craspedida</taxon>
        <taxon>Salpingoecidae</taxon>
        <taxon>Salpingoeca</taxon>
    </lineage>
</organism>
<evidence type="ECO:0000256" key="1">
    <source>
        <dbReference type="ARBA" id="ARBA00004300"/>
    </source>
</evidence>
<keyword evidence="3" id="KW-0132">Cell division</keyword>
<evidence type="ECO:0000256" key="6">
    <source>
        <dbReference type="ARBA" id="ARBA00023212"/>
    </source>
</evidence>
<feature type="domain" description="TOG" evidence="10">
    <location>
        <begin position="1"/>
        <end position="226"/>
    </location>
</feature>
<feature type="compositionally biased region" description="Low complexity" evidence="9">
    <location>
        <begin position="1921"/>
        <end position="1930"/>
    </location>
</feature>
<evidence type="ECO:0000256" key="3">
    <source>
        <dbReference type="ARBA" id="ARBA00022618"/>
    </source>
</evidence>
<dbReference type="EMBL" id="GL832962">
    <property type="protein sequence ID" value="EGD82847.1"/>
    <property type="molecule type" value="Genomic_DNA"/>
</dbReference>
<feature type="domain" description="TOG" evidence="10">
    <location>
        <begin position="611"/>
        <end position="846"/>
    </location>
</feature>
<dbReference type="GO" id="GO:0051301">
    <property type="term" value="P:cell division"/>
    <property type="evidence" value="ECO:0007669"/>
    <property type="project" value="UniProtKB-KW"/>
</dbReference>
<dbReference type="Proteomes" id="UP000007799">
    <property type="component" value="Unassembled WGS sequence"/>
</dbReference>
<dbReference type="OMA" id="NWKERKE"/>
<dbReference type="FunFam" id="1.25.10.10:FF:000050">
    <property type="entry name" value="Cytoskeleton-associated protein 5 isoform X1"/>
    <property type="match status" value="1"/>
</dbReference>
<evidence type="ECO:0000256" key="4">
    <source>
        <dbReference type="ARBA" id="ARBA00022737"/>
    </source>
</evidence>
<evidence type="ECO:0000256" key="8">
    <source>
        <dbReference type="ARBA" id="ARBA00025722"/>
    </source>
</evidence>
<dbReference type="GO" id="GO:0005813">
    <property type="term" value="C:centrosome"/>
    <property type="evidence" value="ECO:0007669"/>
    <property type="project" value="UniProtKB-SubCell"/>
</dbReference>